<keyword evidence="3" id="KW-1185">Reference proteome</keyword>
<dbReference type="Gene3D" id="1.10.1510.10">
    <property type="entry name" value="Uncharacterised protein YqeY/AIM41 PF09424, N-terminal domain"/>
    <property type="match status" value="1"/>
</dbReference>
<reference evidence="2 3" key="1">
    <citation type="submission" date="2019-07" db="EMBL/GenBank/DDBJ databases">
        <title>Finished genome of Venturia effusa.</title>
        <authorList>
            <person name="Young C.A."/>
            <person name="Cox M.P."/>
            <person name="Ganley A.R.D."/>
            <person name="David W.J."/>
        </authorList>
    </citation>
    <scope>NUCLEOTIDE SEQUENCE [LARGE SCALE GENOMIC DNA]</scope>
    <source>
        <strain evidence="3">albino</strain>
    </source>
</reference>
<dbReference type="InterPro" id="IPR003789">
    <property type="entry name" value="Asn/Gln_tRNA_amidoTrase-B-like"/>
</dbReference>
<dbReference type="OrthoDB" id="538640at2759"/>
<comment type="similarity">
    <text evidence="1">Belongs to the AIM41 family.</text>
</comment>
<proteinExistence type="inferred from homology"/>
<sequence>MSVRISGIRLLARSFTQPRASTSSRCLQCRYSSTETSSSPILAKLREDLKGAMRAKDQARLSVLRSVLADITNLSKTASPVKDDLTLLSLLRKRIGSAKGAVQEFQKANRADLVEKEQKQVEILEEYASGVKTTDPEEIRTAVKAAIETLKSAGGKVVLPEVLKSTMASLEGQPVQKSEVVRLVKEELGIS</sequence>
<evidence type="ECO:0000313" key="2">
    <source>
        <dbReference type="EMBL" id="QDS69812.1"/>
    </source>
</evidence>
<dbReference type="PANTHER" id="PTHR28055">
    <property type="entry name" value="ALTERED INHERITANCE OF MITOCHONDRIA PROTEIN 41, MITOCHONDRIAL"/>
    <property type="match status" value="1"/>
</dbReference>
<organism evidence="2 3">
    <name type="scientific">Venturia effusa</name>
    <dbReference type="NCBI Taxonomy" id="50376"/>
    <lineage>
        <taxon>Eukaryota</taxon>
        <taxon>Fungi</taxon>
        <taxon>Dikarya</taxon>
        <taxon>Ascomycota</taxon>
        <taxon>Pezizomycotina</taxon>
        <taxon>Dothideomycetes</taxon>
        <taxon>Pleosporomycetidae</taxon>
        <taxon>Venturiales</taxon>
        <taxon>Venturiaceae</taxon>
        <taxon>Venturia</taxon>
    </lineage>
</organism>
<dbReference type="SUPFAM" id="SSF89095">
    <property type="entry name" value="GatB/YqeY motif"/>
    <property type="match status" value="1"/>
</dbReference>
<keyword evidence="1" id="KW-0496">Mitochondrion</keyword>
<evidence type="ECO:0000313" key="3">
    <source>
        <dbReference type="Proteomes" id="UP000316270"/>
    </source>
</evidence>
<dbReference type="STRING" id="50376.A0A517L2G6"/>
<accession>A0A517L2G6</accession>
<dbReference type="Pfam" id="PF09424">
    <property type="entry name" value="YqeY"/>
    <property type="match status" value="1"/>
</dbReference>
<protein>
    <recommendedName>
        <fullName evidence="1">Altered inheritance of mitochondria protein 41</fullName>
    </recommendedName>
</protein>
<dbReference type="InterPro" id="IPR019004">
    <property type="entry name" value="YqeY/Aim41"/>
</dbReference>
<gene>
    <name evidence="1" type="primary">AIM41</name>
    <name evidence="2" type="ORF">FKW77_010488</name>
</gene>
<comment type="subcellular location">
    <subcellularLocation>
        <location evidence="1">Mitochondrion</location>
    </subcellularLocation>
</comment>
<name>A0A517L2G6_9PEZI</name>
<dbReference type="GO" id="GO:0016884">
    <property type="term" value="F:carbon-nitrogen ligase activity, with glutamine as amido-N-donor"/>
    <property type="evidence" value="ECO:0007669"/>
    <property type="project" value="UniProtKB-UniRule"/>
</dbReference>
<dbReference type="EMBL" id="CP042187">
    <property type="protein sequence ID" value="QDS69812.1"/>
    <property type="molecule type" value="Genomic_DNA"/>
</dbReference>
<dbReference type="PANTHER" id="PTHR28055:SF1">
    <property type="entry name" value="ALTERED INHERITANCE OF MITOCHONDRIA PROTEIN 41, MITOCHONDRIAL"/>
    <property type="match status" value="1"/>
</dbReference>
<dbReference type="GO" id="GO:0005739">
    <property type="term" value="C:mitochondrion"/>
    <property type="evidence" value="ECO:0007669"/>
    <property type="project" value="UniProtKB-SubCell"/>
</dbReference>
<dbReference type="Proteomes" id="UP000316270">
    <property type="component" value="Chromosome 3"/>
</dbReference>
<dbReference type="AlphaFoldDB" id="A0A517L2G6"/>
<evidence type="ECO:0000256" key="1">
    <source>
        <dbReference type="RuleBase" id="RU365099"/>
    </source>
</evidence>
<dbReference type="InterPro" id="IPR042184">
    <property type="entry name" value="YqeY/Aim41_N"/>
</dbReference>